<dbReference type="RefSeq" id="WP_136077921.1">
    <property type="nucleotide sequence ID" value="NZ_CAAHFG010000001.1"/>
</dbReference>
<dbReference type="Pfam" id="PF14885">
    <property type="entry name" value="GHL15"/>
    <property type="match status" value="1"/>
</dbReference>
<name>A0A6C2TXJ0_PONDE</name>
<reference evidence="2 3" key="1">
    <citation type="submission" date="2019-04" db="EMBL/GenBank/DDBJ databases">
        <authorList>
            <person name="Van Vliet M D."/>
        </authorList>
    </citation>
    <scope>NUCLEOTIDE SEQUENCE [LARGE SCALE GENOMIC DNA]</scope>
    <source>
        <strain evidence="2 3">F1</strain>
    </source>
</reference>
<feature type="chain" id="PRO_5025453901" description="Glycoside-hydrolase family GH114 TIM-barrel domain-containing protein" evidence="1">
    <location>
        <begin position="21"/>
        <end position="393"/>
    </location>
</feature>
<dbReference type="Gene3D" id="3.20.20.80">
    <property type="entry name" value="Glycosidases"/>
    <property type="match status" value="1"/>
</dbReference>
<evidence type="ECO:0000313" key="2">
    <source>
        <dbReference type="EMBL" id="VGO12234.1"/>
    </source>
</evidence>
<evidence type="ECO:0000313" key="3">
    <source>
        <dbReference type="Proteomes" id="UP000366872"/>
    </source>
</evidence>
<evidence type="ECO:0000256" key="1">
    <source>
        <dbReference type="SAM" id="SignalP"/>
    </source>
</evidence>
<dbReference type="SUPFAM" id="SSF51445">
    <property type="entry name" value="(Trans)glycosidases"/>
    <property type="match status" value="1"/>
</dbReference>
<dbReference type="InterPro" id="IPR017853">
    <property type="entry name" value="GH"/>
</dbReference>
<dbReference type="AlphaFoldDB" id="A0A6C2TXJ0"/>
<accession>A0A6C2TXJ0</accession>
<keyword evidence="3" id="KW-1185">Reference proteome</keyword>
<feature type="signal peptide" evidence="1">
    <location>
        <begin position="1"/>
        <end position="20"/>
    </location>
</feature>
<dbReference type="Proteomes" id="UP000366872">
    <property type="component" value="Unassembled WGS sequence"/>
</dbReference>
<organism evidence="2 3">
    <name type="scientific">Pontiella desulfatans</name>
    <dbReference type="NCBI Taxonomy" id="2750659"/>
    <lineage>
        <taxon>Bacteria</taxon>
        <taxon>Pseudomonadati</taxon>
        <taxon>Kiritimatiellota</taxon>
        <taxon>Kiritimatiellia</taxon>
        <taxon>Kiritimatiellales</taxon>
        <taxon>Pontiellaceae</taxon>
        <taxon>Pontiella</taxon>
    </lineage>
</organism>
<sequence length="393" mass="44561">MKKYAYPCVLVSLICQAGIAATGYPVFSWDTVPVYLHFGSSTRMTDGQIETAAGMSDFICLEKAHGTRTDQAHPERIAAEDARRLKKANPDAKVLMYWNTLIAWPFASYNRDFASTHPQDWILRDMGTGEPLYKVDRPNFQVAQYNLLNPKVRDWWVDTVSGAVNEFGFDGLFMDAISQSKRPLWLRKGWGMGREDELDAAAIDLMKRTKAKMGSGKMLIYNGFRAHAAKADGGAAAGTEFLPYGDGAQIEHFDGLSSKSKEDILLYWQMADEAAKAGKIVLYKGWPDHDINWLNAEFMKKSADEKETIARRKLEYPLALYLIGARENSYFCYGWGYGIDDGQLVDYPEYRRQLGAPKGDAIRKGWKFKREFKHAIVVVDLETREGKIQWLKN</sequence>
<protein>
    <recommendedName>
        <fullName evidence="4">Glycoside-hydrolase family GH114 TIM-barrel domain-containing protein</fullName>
    </recommendedName>
</protein>
<evidence type="ECO:0008006" key="4">
    <source>
        <dbReference type="Google" id="ProtNLM"/>
    </source>
</evidence>
<dbReference type="EMBL" id="CAAHFG010000001">
    <property type="protein sequence ID" value="VGO12234.1"/>
    <property type="molecule type" value="Genomic_DNA"/>
</dbReference>
<proteinExistence type="predicted"/>
<keyword evidence="1" id="KW-0732">Signal</keyword>
<dbReference type="InterPro" id="IPR029455">
    <property type="entry name" value="GHL15"/>
</dbReference>
<gene>
    <name evidence="2" type="ORF">PDESU_00785</name>
</gene>